<keyword evidence="9 11" id="KW-0472">Membrane</keyword>
<dbReference type="NCBIfam" id="TIGR00739">
    <property type="entry name" value="yajC"/>
    <property type="match status" value="1"/>
</dbReference>
<evidence type="ECO:0000313" key="13">
    <source>
        <dbReference type="Proteomes" id="UP000050909"/>
    </source>
</evidence>
<name>A0A0R1H447_9LACO</name>
<keyword evidence="13" id="KW-1185">Reference proteome</keyword>
<dbReference type="EMBL" id="AZCV01000005">
    <property type="protein sequence ID" value="KRK37415.1"/>
    <property type="molecule type" value="Genomic_DNA"/>
</dbReference>
<feature type="compositionally biased region" description="Acidic residues" evidence="10">
    <location>
        <begin position="122"/>
        <end position="131"/>
    </location>
</feature>
<dbReference type="GO" id="GO:0015031">
    <property type="term" value="P:protein transport"/>
    <property type="evidence" value="ECO:0007669"/>
    <property type="project" value="UniProtKB-KW"/>
</dbReference>
<comment type="subcellular location">
    <subcellularLocation>
        <location evidence="1">Cell membrane</location>
        <topology evidence="1">Single-pass membrane protein</topology>
    </subcellularLocation>
</comment>
<reference evidence="12 13" key="1">
    <citation type="journal article" date="2015" name="Genome Announc.">
        <title>Expanding the biotechnology potential of lactobacilli through comparative genomics of 213 strains and associated genera.</title>
        <authorList>
            <person name="Sun Z."/>
            <person name="Harris H.M."/>
            <person name="McCann A."/>
            <person name="Guo C."/>
            <person name="Argimon S."/>
            <person name="Zhang W."/>
            <person name="Yang X."/>
            <person name="Jeffery I.B."/>
            <person name="Cooney J.C."/>
            <person name="Kagawa T.F."/>
            <person name="Liu W."/>
            <person name="Song Y."/>
            <person name="Salvetti E."/>
            <person name="Wrobel A."/>
            <person name="Rasinkangas P."/>
            <person name="Parkhill J."/>
            <person name="Rea M.C."/>
            <person name="O'Sullivan O."/>
            <person name="Ritari J."/>
            <person name="Douillard F.P."/>
            <person name="Paul Ross R."/>
            <person name="Yang R."/>
            <person name="Briner A.E."/>
            <person name="Felis G.E."/>
            <person name="de Vos W.M."/>
            <person name="Barrangou R."/>
            <person name="Klaenhammer T.R."/>
            <person name="Caufield P.W."/>
            <person name="Cui Y."/>
            <person name="Zhang H."/>
            <person name="O'Toole P.W."/>
        </authorList>
    </citation>
    <scope>NUCLEOTIDE SEQUENCE [LARGE SCALE GENOMIC DNA]</scope>
    <source>
        <strain evidence="12 13">DSM 20534</strain>
    </source>
</reference>
<keyword evidence="6" id="KW-0653">Protein transport</keyword>
<keyword evidence="5 11" id="KW-0812">Transmembrane</keyword>
<dbReference type="PATRIC" id="fig|1423722.3.peg.1318"/>
<keyword evidence="7 11" id="KW-1133">Transmembrane helix</keyword>
<comment type="caution">
    <text evidence="12">The sequence shown here is derived from an EMBL/GenBank/DDBJ whole genome shotgun (WGS) entry which is preliminary data.</text>
</comment>
<dbReference type="InterPro" id="IPR003849">
    <property type="entry name" value="Preprotein_translocase_YajC"/>
</dbReference>
<keyword evidence="4" id="KW-1003">Cell membrane</keyword>
<keyword evidence="8" id="KW-0811">Translocation</keyword>
<proteinExistence type="inferred from homology"/>
<evidence type="ECO:0008006" key="14">
    <source>
        <dbReference type="Google" id="ProtNLM"/>
    </source>
</evidence>
<dbReference type="Pfam" id="PF02699">
    <property type="entry name" value="YajC"/>
    <property type="match status" value="1"/>
</dbReference>
<evidence type="ECO:0000256" key="9">
    <source>
        <dbReference type="ARBA" id="ARBA00023136"/>
    </source>
</evidence>
<keyword evidence="3" id="KW-0813">Transport</keyword>
<dbReference type="Proteomes" id="UP000050909">
    <property type="component" value="Unassembled WGS sequence"/>
</dbReference>
<comment type="similarity">
    <text evidence="2">Belongs to the YajC family.</text>
</comment>
<dbReference type="AlphaFoldDB" id="A0A0R1H447"/>
<accession>A0A0R1H447</accession>
<dbReference type="GO" id="GO:0005886">
    <property type="term" value="C:plasma membrane"/>
    <property type="evidence" value="ECO:0007669"/>
    <property type="project" value="UniProtKB-SubCell"/>
</dbReference>
<dbReference type="PANTHER" id="PTHR33909:SF1">
    <property type="entry name" value="SEC TRANSLOCON ACCESSORY COMPLEX SUBUNIT YAJC"/>
    <property type="match status" value="1"/>
</dbReference>
<evidence type="ECO:0000256" key="10">
    <source>
        <dbReference type="SAM" id="MobiDB-lite"/>
    </source>
</evidence>
<protein>
    <recommendedName>
        <fullName evidence="14">Preprotein translocase subunit YajC</fullName>
    </recommendedName>
</protein>
<gene>
    <name evidence="12" type="ORF">FC62_GL001293</name>
</gene>
<evidence type="ECO:0000256" key="11">
    <source>
        <dbReference type="SAM" id="Phobius"/>
    </source>
</evidence>
<feature type="compositionally biased region" description="Low complexity" evidence="10">
    <location>
        <begin position="98"/>
        <end position="107"/>
    </location>
</feature>
<evidence type="ECO:0000256" key="7">
    <source>
        <dbReference type="ARBA" id="ARBA00022989"/>
    </source>
</evidence>
<sequence>MNTFLVGAAAGGSNMIMIFAFLLLIAFTYFTMLRPQKKQNQKRMEMIKALKKGDQVVLISGLHGKIDEVNDSNHTVVIDADGIYLTFNQTAVRDVIPTVTTETTNEQSTEKDEGAAQTEAEPTTDDEKSDN</sequence>
<dbReference type="PRINTS" id="PR01853">
    <property type="entry name" value="YAJCTRNLCASE"/>
</dbReference>
<evidence type="ECO:0000256" key="4">
    <source>
        <dbReference type="ARBA" id="ARBA00022475"/>
    </source>
</evidence>
<evidence type="ECO:0000256" key="5">
    <source>
        <dbReference type="ARBA" id="ARBA00022692"/>
    </source>
</evidence>
<evidence type="ECO:0000313" key="12">
    <source>
        <dbReference type="EMBL" id="KRK37415.1"/>
    </source>
</evidence>
<feature type="region of interest" description="Disordered" evidence="10">
    <location>
        <begin position="98"/>
        <end position="131"/>
    </location>
</feature>
<evidence type="ECO:0000256" key="6">
    <source>
        <dbReference type="ARBA" id="ARBA00022927"/>
    </source>
</evidence>
<dbReference type="PANTHER" id="PTHR33909">
    <property type="entry name" value="SEC TRANSLOCON ACCESSORY COMPLEX SUBUNIT YAJC"/>
    <property type="match status" value="1"/>
</dbReference>
<evidence type="ECO:0000256" key="2">
    <source>
        <dbReference type="ARBA" id="ARBA00006742"/>
    </source>
</evidence>
<evidence type="ECO:0000256" key="8">
    <source>
        <dbReference type="ARBA" id="ARBA00023010"/>
    </source>
</evidence>
<organism evidence="12 13">
    <name type="scientific">Amylolactobacillus amylotrophicus DSM 20534</name>
    <dbReference type="NCBI Taxonomy" id="1423722"/>
    <lineage>
        <taxon>Bacteria</taxon>
        <taxon>Bacillati</taxon>
        <taxon>Bacillota</taxon>
        <taxon>Bacilli</taxon>
        <taxon>Lactobacillales</taxon>
        <taxon>Lactobacillaceae</taxon>
        <taxon>Amylolactobacillus</taxon>
    </lineage>
</organism>
<dbReference type="SMART" id="SM01323">
    <property type="entry name" value="YajC"/>
    <property type="match status" value="1"/>
</dbReference>
<feature type="transmembrane region" description="Helical" evidence="11">
    <location>
        <begin position="12"/>
        <end position="33"/>
    </location>
</feature>
<dbReference type="RefSeq" id="WP_075362776.1">
    <property type="nucleotide sequence ID" value="NZ_AZCV01000005.1"/>
</dbReference>
<evidence type="ECO:0000256" key="3">
    <source>
        <dbReference type="ARBA" id="ARBA00022448"/>
    </source>
</evidence>
<evidence type="ECO:0000256" key="1">
    <source>
        <dbReference type="ARBA" id="ARBA00004162"/>
    </source>
</evidence>